<sequence length="202" mass="21841">MSMEDRAIRRYAPRDPDWLRSNAARALLAAALAVAVVAGGVFVSVNRLHDTPDDTLLRADAVSDEQSRAQAVGYARRAVDAAGLRPTTAGYLLMSCGGHQEPPYQGAIHLTFALPAEQRADTYFQTVATALRFDGWIEGLAPGGHAYGSTMSKDGVTAVLYRHDDNPSLGVLRLYGECRNMADHRNDVAGWVDVTSQVDLAR</sequence>
<dbReference type="AlphaFoldDB" id="A0A1A3KQQ2"/>
<accession>A0A1A3KQQ2</accession>
<gene>
    <name evidence="1" type="ORF">A5640_09185</name>
</gene>
<dbReference type="Proteomes" id="UP000093925">
    <property type="component" value="Unassembled WGS sequence"/>
</dbReference>
<dbReference type="EMBL" id="LZLM01000057">
    <property type="protein sequence ID" value="OBJ86764.1"/>
    <property type="molecule type" value="Genomic_DNA"/>
</dbReference>
<name>A0A1A3KQQ2_MYCAS</name>
<proteinExistence type="predicted"/>
<comment type="caution">
    <text evidence="1">The sequence shown here is derived from an EMBL/GenBank/DDBJ whole genome shotgun (WGS) entry which is preliminary data.</text>
</comment>
<evidence type="ECO:0000313" key="1">
    <source>
        <dbReference type="EMBL" id="OBJ86764.1"/>
    </source>
</evidence>
<organism evidence="1 2">
    <name type="scientific">Mycobacterium asiaticum</name>
    <dbReference type="NCBI Taxonomy" id="1790"/>
    <lineage>
        <taxon>Bacteria</taxon>
        <taxon>Bacillati</taxon>
        <taxon>Actinomycetota</taxon>
        <taxon>Actinomycetes</taxon>
        <taxon>Mycobacteriales</taxon>
        <taxon>Mycobacteriaceae</taxon>
        <taxon>Mycobacterium</taxon>
    </lineage>
</organism>
<evidence type="ECO:0000313" key="2">
    <source>
        <dbReference type="Proteomes" id="UP000093925"/>
    </source>
</evidence>
<evidence type="ECO:0008006" key="3">
    <source>
        <dbReference type="Google" id="ProtNLM"/>
    </source>
</evidence>
<protein>
    <recommendedName>
        <fullName evidence="3">Lipoprotein LppJ</fullName>
    </recommendedName>
</protein>
<reference evidence="1 2" key="1">
    <citation type="submission" date="2016-06" db="EMBL/GenBank/DDBJ databases">
        <authorList>
            <person name="Kjaerup R.B."/>
            <person name="Dalgaard T.S."/>
            <person name="Juul-Madsen H.R."/>
        </authorList>
    </citation>
    <scope>NUCLEOTIDE SEQUENCE [LARGE SCALE GENOMIC DNA]</scope>
    <source>
        <strain evidence="1 2">1276495.2</strain>
    </source>
</reference>